<keyword evidence="2" id="KW-1185">Reference proteome</keyword>
<dbReference type="eggNOG" id="KOG2805">
    <property type="taxonomic scope" value="Eukaryota"/>
</dbReference>
<accession>B4GTS0</accession>
<evidence type="ECO:0000313" key="2">
    <source>
        <dbReference type="Proteomes" id="UP000008744"/>
    </source>
</evidence>
<dbReference type="OMA" id="RESTCIC"/>
<name>B4GTS0_DROPE</name>
<protein>
    <submittedName>
        <fullName evidence="1">GL14219</fullName>
    </submittedName>
</protein>
<proteinExistence type="predicted"/>
<gene>
    <name evidence="1" type="primary">Dper\GL14219</name>
    <name evidence="1" type="ORF">Dper_GL14219</name>
</gene>
<dbReference type="STRING" id="7234.B4GTS0"/>
<sequence>MIRKHCCRRFGRLLLLDDLSENEVNHLADESASSAHKRESTCICFVGKRDFKSFIRGAIPYNSSPLPVLKPSLSLQYIASRSGQFVDIDIHQWTVGQPCRLVSFLQTYIVARKIHSKIFYVNTRTP</sequence>
<dbReference type="EMBL" id="CH479190">
    <property type="protein sequence ID" value="EDW25940.1"/>
    <property type="molecule type" value="Genomic_DNA"/>
</dbReference>
<dbReference type="HOGENOM" id="CLU_1983877_0_0_1"/>
<dbReference type="Proteomes" id="UP000008744">
    <property type="component" value="Unassembled WGS sequence"/>
</dbReference>
<evidence type="ECO:0000313" key="1">
    <source>
        <dbReference type="EMBL" id="EDW25940.1"/>
    </source>
</evidence>
<dbReference type="OrthoDB" id="3685at2759"/>
<dbReference type="AlphaFoldDB" id="B4GTS0"/>
<organism evidence="2">
    <name type="scientific">Drosophila persimilis</name>
    <name type="common">Fruit fly</name>
    <dbReference type="NCBI Taxonomy" id="7234"/>
    <lineage>
        <taxon>Eukaryota</taxon>
        <taxon>Metazoa</taxon>
        <taxon>Ecdysozoa</taxon>
        <taxon>Arthropoda</taxon>
        <taxon>Hexapoda</taxon>
        <taxon>Insecta</taxon>
        <taxon>Pterygota</taxon>
        <taxon>Neoptera</taxon>
        <taxon>Endopterygota</taxon>
        <taxon>Diptera</taxon>
        <taxon>Brachycera</taxon>
        <taxon>Muscomorpha</taxon>
        <taxon>Ephydroidea</taxon>
        <taxon>Drosophilidae</taxon>
        <taxon>Drosophila</taxon>
        <taxon>Sophophora</taxon>
    </lineage>
</organism>
<dbReference type="PhylomeDB" id="B4GTS0"/>
<reference evidence="1 2" key="1">
    <citation type="journal article" date="2007" name="Nature">
        <title>Evolution of genes and genomes on the Drosophila phylogeny.</title>
        <authorList>
            <consortium name="Drosophila 12 Genomes Consortium"/>
            <person name="Clark A.G."/>
            <person name="Eisen M.B."/>
            <person name="Smith D.R."/>
            <person name="Bergman C.M."/>
            <person name="Oliver B."/>
            <person name="Markow T.A."/>
            <person name="Kaufman T.C."/>
            <person name="Kellis M."/>
            <person name="Gelbart W."/>
            <person name="Iyer V.N."/>
            <person name="Pollard D.A."/>
            <person name="Sackton T.B."/>
            <person name="Larracuente A.M."/>
            <person name="Singh N.D."/>
            <person name="Abad J.P."/>
            <person name="Abt D.N."/>
            <person name="Adryan B."/>
            <person name="Aguade M."/>
            <person name="Akashi H."/>
            <person name="Anderson W.W."/>
            <person name="Aquadro C.F."/>
            <person name="Ardell D.H."/>
            <person name="Arguello R."/>
            <person name="Artieri C.G."/>
            <person name="Barbash D.A."/>
            <person name="Barker D."/>
            <person name="Barsanti P."/>
            <person name="Batterham P."/>
            <person name="Batzoglou S."/>
            <person name="Begun D."/>
            <person name="Bhutkar A."/>
            <person name="Blanco E."/>
            <person name="Bosak S.A."/>
            <person name="Bradley R.K."/>
            <person name="Brand A.D."/>
            <person name="Brent M.R."/>
            <person name="Brooks A.N."/>
            <person name="Brown R.H."/>
            <person name="Butlin R.K."/>
            <person name="Caggese C."/>
            <person name="Calvi B.R."/>
            <person name="Bernardo de Carvalho A."/>
            <person name="Caspi A."/>
            <person name="Castrezana S."/>
            <person name="Celniker S.E."/>
            <person name="Chang J.L."/>
            <person name="Chapple C."/>
            <person name="Chatterji S."/>
            <person name="Chinwalla A."/>
            <person name="Civetta A."/>
            <person name="Clifton S.W."/>
            <person name="Comeron J.M."/>
            <person name="Costello J.C."/>
            <person name="Coyne J.A."/>
            <person name="Daub J."/>
            <person name="David R.G."/>
            <person name="Delcher A.L."/>
            <person name="Delehaunty K."/>
            <person name="Do C.B."/>
            <person name="Ebling H."/>
            <person name="Edwards K."/>
            <person name="Eickbush T."/>
            <person name="Evans J.D."/>
            <person name="Filipski A."/>
            <person name="Findeiss S."/>
            <person name="Freyhult E."/>
            <person name="Fulton L."/>
            <person name="Fulton R."/>
            <person name="Garcia A.C."/>
            <person name="Gardiner A."/>
            <person name="Garfield D.A."/>
            <person name="Garvin B.E."/>
            <person name="Gibson G."/>
            <person name="Gilbert D."/>
            <person name="Gnerre S."/>
            <person name="Godfrey J."/>
            <person name="Good R."/>
            <person name="Gotea V."/>
            <person name="Gravely B."/>
            <person name="Greenberg A.J."/>
            <person name="Griffiths-Jones S."/>
            <person name="Gross S."/>
            <person name="Guigo R."/>
            <person name="Gustafson E.A."/>
            <person name="Haerty W."/>
            <person name="Hahn M.W."/>
            <person name="Halligan D.L."/>
            <person name="Halpern A.L."/>
            <person name="Halter G.M."/>
            <person name="Han M.V."/>
            <person name="Heger A."/>
            <person name="Hillier L."/>
            <person name="Hinrichs A.S."/>
            <person name="Holmes I."/>
            <person name="Hoskins R.A."/>
            <person name="Hubisz M.J."/>
            <person name="Hultmark D."/>
            <person name="Huntley M.A."/>
            <person name="Jaffe D.B."/>
            <person name="Jagadeeshan S."/>
            <person name="Jeck W.R."/>
            <person name="Johnson J."/>
            <person name="Jones C.D."/>
            <person name="Jordan W.C."/>
            <person name="Karpen G.H."/>
            <person name="Kataoka E."/>
            <person name="Keightley P.D."/>
            <person name="Kheradpour P."/>
            <person name="Kirkness E.F."/>
            <person name="Koerich L.B."/>
            <person name="Kristiansen K."/>
            <person name="Kudrna D."/>
            <person name="Kulathinal R.J."/>
            <person name="Kumar S."/>
            <person name="Kwok R."/>
            <person name="Lander E."/>
            <person name="Langley C.H."/>
            <person name="Lapoint R."/>
            <person name="Lazzaro B.P."/>
            <person name="Lee S.J."/>
            <person name="Levesque L."/>
            <person name="Li R."/>
            <person name="Lin C.F."/>
            <person name="Lin M.F."/>
            <person name="Lindblad-Toh K."/>
            <person name="Llopart A."/>
            <person name="Long M."/>
            <person name="Low L."/>
            <person name="Lozovsky E."/>
            <person name="Lu J."/>
            <person name="Luo M."/>
            <person name="Machado C.A."/>
            <person name="Makalowski W."/>
            <person name="Marzo M."/>
            <person name="Matsuda M."/>
            <person name="Matzkin L."/>
            <person name="McAllister B."/>
            <person name="McBride C.S."/>
            <person name="McKernan B."/>
            <person name="McKernan K."/>
            <person name="Mendez-Lago M."/>
            <person name="Minx P."/>
            <person name="Mollenhauer M.U."/>
            <person name="Montooth K."/>
            <person name="Mount S.M."/>
            <person name="Mu X."/>
            <person name="Myers E."/>
            <person name="Negre B."/>
            <person name="Newfeld S."/>
            <person name="Nielsen R."/>
            <person name="Noor M.A."/>
            <person name="O'Grady P."/>
            <person name="Pachter L."/>
            <person name="Papaceit M."/>
            <person name="Parisi M.J."/>
            <person name="Parisi M."/>
            <person name="Parts L."/>
            <person name="Pedersen J.S."/>
            <person name="Pesole G."/>
            <person name="Phillippy A.M."/>
            <person name="Ponting C.P."/>
            <person name="Pop M."/>
            <person name="Porcelli D."/>
            <person name="Powell J.R."/>
            <person name="Prohaska S."/>
            <person name="Pruitt K."/>
            <person name="Puig M."/>
            <person name="Quesneville H."/>
            <person name="Ram K.R."/>
            <person name="Rand D."/>
            <person name="Rasmussen M.D."/>
            <person name="Reed L.K."/>
            <person name="Reenan R."/>
            <person name="Reily A."/>
            <person name="Remington K.A."/>
            <person name="Rieger T.T."/>
            <person name="Ritchie M.G."/>
            <person name="Robin C."/>
            <person name="Rogers Y.H."/>
            <person name="Rohde C."/>
            <person name="Rozas J."/>
            <person name="Rubenfield M.J."/>
            <person name="Ruiz A."/>
            <person name="Russo S."/>
            <person name="Salzberg S.L."/>
            <person name="Sanchez-Gracia A."/>
            <person name="Saranga D.J."/>
            <person name="Sato H."/>
            <person name="Schaeffer S.W."/>
            <person name="Schatz M.C."/>
            <person name="Schlenke T."/>
            <person name="Schwartz R."/>
            <person name="Segarra C."/>
            <person name="Singh R.S."/>
            <person name="Sirot L."/>
            <person name="Sirota M."/>
            <person name="Sisneros N.B."/>
            <person name="Smith C.D."/>
            <person name="Smith T.F."/>
            <person name="Spieth J."/>
            <person name="Stage D.E."/>
            <person name="Stark A."/>
            <person name="Stephan W."/>
            <person name="Strausberg R.L."/>
            <person name="Strempel S."/>
            <person name="Sturgill D."/>
            <person name="Sutton G."/>
            <person name="Sutton G.G."/>
            <person name="Tao W."/>
            <person name="Teichmann S."/>
            <person name="Tobari Y.N."/>
            <person name="Tomimura Y."/>
            <person name="Tsolas J.M."/>
            <person name="Valente V.L."/>
            <person name="Venter E."/>
            <person name="Venter J.C."/>
            <person name="Vicario S."/>
            <person name="Vieira F.G."/>
            <person name="Vilella A.J."/>
            <person name="Villasante A."/>
            <person name="Walenz B."/>
            <person name="Wang J."/>
            <person name="Wasserman M."/>
            <person name="Watts T."/>
            <person name="Wilson D."/>
            <person name="Wilson R.K."/>
            <person name="Wing R.A."/>
            <person name="Wolfner M.F."/>
            <person name="Wong A."/>
            <person name="Wong G.K."/>
            <person name="Wu C.I."/>
            <person name="Wu G."/>
            <person name="Yamamoto D."/>
            <person name="Yang H.P."/>
            <person name="Yang S.P."/>
            <person name="Yorke J.A."/>
            <person name="Yoshida K."/>
            <person name="Zdobnov E."/>
            <person name="Zhang P."/>
            <person name="Zhang Y."/>
            <person name="Zimin A.V."/>
            <person name="Baldwin J."/>
            <person name="Abdouelleil A."/>
            <person name="Abdulkadir J."/>
            <person name="Abebe A."/>
            <person name="Abera B."/>
            <person name="Abreu J."/>
            <person name="Acer S.C."/>
            <person name="Aftuck L."/>
            <person name="Alexander A."/>
            <person name="An P."/>
            <person name="Anderson E."/>
            <person name="Anderson S."/>
            <person name="Arachi H."/>
            <person name="Azer M."/>
            <person name="Bachantsang P."/>
            <person name="Barry A."/>
            <person name="Bayul T."/>
            <person name="Berlin A."/>
            <person name="Bessette D."/>
            <person name="Bloom T."/>
            <person name="Blye J."/>
            <person name="Boguslavskiy L."/>
            <person name="Bonnet C."/>
            <person name="Boukhgalter B."/>
            <person name="Bourzgui I."/>
            <person name="Brown A."/>
            <person name="Cahill P."/>
            <person name="Channer S."/>
            <person name="Cheshatsang Y."/>
            <person name="Chuda L."/>
            <person name="Citroen M."/>
            <person name="Collymore A."/>
            <person name="Cooke P."/>
            <person name="Costello M."/>
            <person name="D'Aco K."/>
            <person name="Daza R."/>
            <person name="De Haan G."/>
            <person name="DeGray S."/>
            <person name="DeMaso C."/>
            <person name="Dhargay N."/>
            <person name="Dooley K."/>
            <person name="Dooley E."/>
            <person name="Doricent M."/>
            <person name="Dorje P."/>
            <person name="Dorjee K."/>
            <person name="Dupes A."/>
            <person name="Elong R."/>
            <person name="Falk J."/>
            <person name="Farina A."/>
            <person name="Faro S."/>
            <person name="Ferguson D."/>
            <person name="Fisher S."/>
            <person name="Foley C.D."/>
            <person name="Franke A."/>
            <person name="Friedrich D."/>
            <person name="Gadbois L."/>
            <person name="Gearin G."/>
            <person name="Gearin C.R."/>
            <person name="Giannoukos G."/>
            <person name="Goode T."/>
            <person name="Graham J."/>
            <person name="Grandbois E."/>
            <person name="Grewal S."/>
            <person name="Gyaltsen K."/>
            <person name="Hafez N."/>
            <person name="Hagos B."/>
            <person name="Hall J."/>
            <person name="Henson C."/>
            <person name="Hollinger A."/>
            <person name="Honan T."/>
            <person name="Huard M.D."/>
            <person name="Hughes L."/>
            <person name="Hurhula B."/>
            <person name="Husby M.E."/>
            <person name="Kamat A."/>
            <person name="Kanga B."/>
            <person name="Kashin S."/>
            <person name="Khazanovich D."/>
            <person name="Kisner P."/>
            <person name="Lance K."/>
            <person name="Lara M."/>
            <person name="Lee W."/>
            <person name="Lennon N."/>
            <person name="Letendre F."/>
            <person name="LeVine R."/>
            <person name="Lipovsky A."/>
            <person name="Liu X."/>
            <person name="Liu J."/>
            <person name="Liu S."/>
            <person name="Lokyitsang T."/>
            <person name="Lokyitsang Y."/>
            <person name="Lubonja R."/>
            <person name="Lui A."/>
            <person name="MacDonald P."/>
            <person name="Magnisalis V."/>
            <person name="Maru K."/>
            <person name="Matthews C."/>
            <person name="McCusker W."/>
            <person name="McDonough S."/>
            <person name="Mehta T."/>
            <person name="Meldrim J."/>
            <person name="Meneus L."/>
            <person name="Mihai O."/>
            <person name="Mihalev A."/>
            <person name="Mihova T."/>
            <person name="Mittelman R."/>
            <person name="Mlenga V."/>
            <person name="Montmayeur A."/>
            <person name="Mulrain L."/>
            <person name="Navidi A."/>
            <person name="Naylor J."/>
            <person name="Negash T."/>
            <person name="Nguyen T."/>
            <person name="Nguyen N."/>
            <person name="Nicol R."/>
            <person name="Norbu C."/>
            <person name="Norbu N."/>
            <person name="Novod N."/>
            <person name="O'Neill B."/>
            <person name="Osman S."/>
            <person name="Markiewicz E."/>
            <person name="Oyono O.L."/>
            <person name="Patti C."/>
            <person name="Phunkhang P."/>
            <person name="Pierre F."/>
            <person name="Priest M."/>
            <person name="Raghuraman S."/>
            <person name="Rege F."/>
            <person name="Reyes R."/>
            <person name="Rise C."/>
            <person name="Rogov P."/>
            <person name="Ross K."/>
            <person name="Ryan E."/>
            <person name="Settipalli S."/>
            <person name="Shea T."/>
            <person name="Sherpa N."/>
            <person name="Shi L."/>
            <person name="Shih D."/>
            <person name="Sparrow T."/>
            <person name="Spaulding J."/>
            <person name="Stalker J."/>
            <person name="Stange-Thomann N."/>
            <person name="Stavropoulos S."/>
            <person name="Stone C."/>
            <person name="Strader C."/>
            <person name="Tesfaye S."/>
            <person name="Thomson T."/>
            <person name="Thoulutsang Y."/>
            <person name="Thoulutsang D."/>
            <person name="Topham K."/>
            <person name="Topping I."/>
            <person name="Tsamla T."/>
            <person name="Vassiliev H."/>
            <person name="Vo A."/>
            <person name="Wangchuk T."/>
            <person name="Wangdi T."/>
            <person name="Weiand M."/>
            <person name="Wilkinson J."/>
            <person name="Wilson A."/>
            <person name="Yadav S."/>
            <person name="Young G."/>
            <person name="Yu Q."/>
            <person name="Zembek L."/>
            <person name="Zhong D."/>
            <person name="Zimmer A."/>
            <person name="Zwirko Z."/>
            <person name="Jaffe D.B."/>
            <person name="Alvarez P."/>
            <person name="Brockman W."/>
            <person name="Butler J."/>
            <person name="Chin C."/>
            <person name="Gnerre S."/>
            <person name="Grabherr M."/>
            <person name="Kleber M."/>
            <person name="Mauceli E."/>
            <person name="MacCallum I."/>
        </authorList>
    </citation>
    <scope>NUCLEOTIDE SEQUENCE [LARGE SCALE GENOMIC DNA]</scope>
    <source>
        <strain evidence="2">MSH-3 / Tucson 14011-0111.49</strain>
    </source>
</reference>